<sequence>MADESGSMTVSDADGERTGRRRGKRRANKKQRPFWQELPILIVIAAVIAALMVTFVGRPYVIPSQSMEPTLHGCTGCTGDRIYVEKLSYYWGDPKPGDVIVFVGPPSWNDTYKSIRSDNVALRGVQNFFSFFGLVPPDENDLVKRVIAVGGQTVQCCDAEGRVMVDGKPLDEPYVKKDYKWNPNGANAVYPAGRVFGPIKVPEGNLWMMGDNRNESRDSRAHVADQYQGTVPIANVRGKAVFKIWPPGRIGPVHSQDPQQ</sequence>
<evidence type="ECO:0000256" key="1">
    <source>
        <dbReference type="ARBA" id="ARBA00000677"/>
    </source>
</evidence>
<dbReference type="Pfam" id="PF10502">
    <property type="entry name" value="Peptidase_S26"/>
    <property type="match status" value="1"/>
</dbReference>
<evidence type="ECO:0000256" key="5">
    <source>
        <dbReference type="ARBA" id="ARBA00022670"/>
    </source>
</evidence>
<keyword evidence="6 8" id="KW-0378">Hydrolase</keyword>
<evidence type="ECO:0000313" key="11">
    <source>
        <dbReference type="EMBL" id="QIS14587.1"/>
    </source>
</evidence>
<evidence type="ECO:0000259" key="10">
    <source>
        <dbReference type="Pfam" id="PF10502"/>
    </source>
</evidence>
<evidence type="ECO:0000256" key="3">
    <source>
        <dbReference type="ARBA" id="ARBA00009370"/>
    </source>
</evidence>
<evidence type="ECO:0000256" key="2">
    <source>
        <dbReference type="ARBA" id="ARBA00004401"/>
    </source>
</evidence>
<gene>
    <name evidence="11" type="primary">lepB</name>
    <name evidence="11" type="ORF">F5544_33760</name>
</gene>
<dbReference type="SUPFAM" id="SSF51306">
    <property type="entry name" value="LexA/Signal peptidase"/>
    <property type="match status" value="1"/>
</dbReference>
<organism evidence="11 12">
    <name type="scientific">Nocardia arthritidis</name>
    <dbReference type="NCBI Taxonomy" id="228602"/>
    <lineage>
        <taxon>Bacteria</taxon>
        <taxon>Bacillati</taxon>
        <taxon>Actinomycetota</taxon>
        <taxon>Actinomycetes</taxon>
        <taxon>Mycobacteriales</taxon>
        <taxon>Nocardiaceae</taxon>
        <taxon>Nocardia</taxon>
    </lineage>
</organism>
<protein>
    <recommendedName>
        <fullName evidence="4 8">Signal peptidase I</fullName>
        <ecNumber evidence="4 8">3.4.21.89</ecNumber>
    </recommendedName>
</protein>
<dbReference type="GO" id="GO:0005886">
    <property type="term" value="C:plasma membrane"/>
    <property type="evidence" value="ECO:0007669"/>
    <property type="project" value="UniProtKB-SubCell"/>
</dbReference>
<dbReference type="GO" id="GO:0004252">
    <property type="term" value="F:serine-type endopeptidase activity"/>
    <property type="evidence" value="ECO:0007669"/>
    <property type="project" value="InterPro"/>
</dbReference>
<dbReference type="PRINTS" id="PR00727">
    <property type="entry name" value="LEADERPTASE"/>
</dbReference>
<evidence type="ECO:0000256" key="7">
    <source>
        <dbReference type="PIRSR" id="PIRSR600223-1"/>
    </source>
</evidence>
<comment type="subcellular location">
    <subcellularLocation>
        <location evidence="2">Cell membrane</location>
        <topology evidence="2">Single-pass type II membrane protein</topology>
    </subcellularLocation>
    <subcellularLocation>
        <location evidence="8">Membrane</location>
        <topology evidence="8">Single-pass type II membrane protein</topology>
    </subcellularLocation>
</comment>
<dbReference type="InterPro" id="IPR019758">
    <property type="entry name" value="Pept_S26A_signal_pept_1_CS"/>
</dbReference>
<dbReference type="PROSITE" id="PS00501">
    <property type="entry name" value="SPASE_I_1"/>
    <property type="match status" value="1"/>
</dbReference>
<dbReference type="PROSITE" id="PS00761">
    <property type="entry name" value="SPASE_I_3"/>
    <property type="match status" value="1"/>
</dbReference>
<dbReference type="NCBIfam" id="TIGR02227">
    <property type="entry name" value="sigpep_I_bact"/>
    <property type="match status" value="1"/>
</dbReference>
<reference evidence="11 12" key="1">
    <citation type="journal article" date="2019" name="ACS Chem. Biol.">
        <title>Identification and Mobilization of a Cryptic Antibiotic Biosynthesis Gene Locus from a Human-Pathogenic Nocardia Isolate.</title>
        <authorList>
            <person name="Herisse M."/>
            <person name="Ishida K."/>
            <person name="Porter J.L."/>
            <person name="Howden B."/>
            <person name="Hertweck C."/>
            <person name="Stinear T.P."/>
            <person name="Pidot S.J."/>
        </authorList>
    </citation>
    <scope>NUCLEOTIDE SEQUENCE [LARGE SCALE GENOMIC DNA]</scope>
    <source>
        <strain evidence="11 12">AUSMDU00012717</strain>
    </source>
</reference>
<proteinExistence type="inferred from homology"/>
<dbReference type="GO" id="GO:0009003">
    <property type="term" value="F:signal peptidase activity"/>
    <property type="evidence" value="ECO:0007669"/>
    <property type="project" value="UniProtKB-EC"/>
</dbReference>
<comment type="similarity">
    <text evidence="3 8">Belongs to the peptidase S26 family.</text>
</comment>
<keyword evidence="12" id="KW-1185">Reference proteome</keyword>
<dbReference type="PANTHER" id="PTHR43390:SF1">
    <property type="entry name" value="CHLOROPLAST PROCESSING PEPTIDASE"/>
    <property type="match status" value="1"/>
</dbReference>
<dbReference type="InterPro" id="IPR019533">
    <property type="entry name" value="Peptidase_S26"/>
</dbReference>
<evidence type="ECO:0000256" key="9">
    <source>
        <dbReference type="SAM" id="MobiDB-lite"/>
    </source>
</evidence>
<dbReference type="KEGG" id="nah:F5544_33760"/>
<keyword evidence="8" id="KW-0472">Membrane</keyword>
<dbReference type="InterPro" id="IPR036286">
    <property type="entry name" value="LexA/Signal_pep-like_sf"/>
</dbReference>
<dbReference type="GO" id="GO:0006465">
    <property type="term" value="P:signal peptide processing"/>
    <property type="evidence" value="ECO:0007669"/>
    <property type="project" value="InterPro"/>
</dbReference>
<dbReference type="InterPro" id="IPR000223">
    <property type="entry name" value="Pept_S26A_signal_pept_1"/>
</dbReference>
<accession>A0A6G9YND2</accession>
<feature type="compositionally biased region" description="Polar residues" evidence="9">
    <location>
        <begin position="1"/>
        <end position="10"/>
    </location>
</feature>
<comment type="catalytic activity">
    <reaction evidence="1 8">
        <text>Cleavage of hydrophobic, N-terminal signal or leader sequences from secreted and periplasmic proteins.</text>
        <dbReference type="EC" id="3.4.21.89"/>
    </reaction>
</comment>
<feature type="compositionally biased region" description="Basic residues" evidence="9">
    <location>
        <begin position="19"/>
        <end position="28"/>
    </location>
</feature>
<evidence type="ECO:0000313" key="12">
    <source>
        <dbReference type="Proteomes" id="UP000503540"/>
    </source>
</evidence>
<evidence type="ECO:0000256" key="4">
    <source>
        <dbReference type="ARBA" id="ARBA00013208"/>
    </source>
</evidence>
<dbReference type="CDD" id="cd06530">
    <property type="entry name" value="S26_SPase_I"/>
    <property type="match status" value="1"/>
</dbReference>
<feature type="domain" description="Peptidase S26" evidence="10">
    <location>
        <begin position="37"/>
        <end position="245"/>
    </location>
</feature>
<keyword evidence="8" id="KW-0812">Transmembrane</keyword>
<evidence type="ECO:0000256" key="8">
    <source>
        <dbReference type="RuleBase" id="RU362042"/>
    </source>
</evidence>
<evidence type="ECO:0000256" key="6">
    <source>
        <dbReference type="ARBA" id="ARBA00022801"/>
    </source>
</evidence>
<dbReference type="EC" id="3.4.21.89" evidence="4 8"/>
<keyword evidence="5 8" id="KW-0645">Protease</keyword>
<feature type="region of interest" description="Disordered" evidence="9">
    <location>
        <begin position="1"/>
        <end position="28"/>
    </location>
</feature>
<dbReference type="Proteomes" id="UP000503540">
    <property type="component" value="Chromosome"/>
</dbReference>
<feature type="active site" evidence="7">
    <location>
        <position position="144"/>
    </location>
</feature>
<name>A0A6G9YND2_9NOCA</name>
<keyword evidence="8" id="KW-1133">Transmembrane helix</keyword>
<dbReference type="AlphaFoldDB" id="A0A6G9YND2"/>
<dbReference type="InterPro" id="IPR019756">
    <property type="entry name" value="Pept_S26A_signal_pept_1_Ser-AS"/>
</dbReference>
<dbReference type="PANTHER" id="PTHR43390">
    <property type="entry name" value="SIGNAL PEPTIDASE I"/>
    <property type="match status" value="1"/>
</dbReference>
<dbReference type="Gene3D" id="2.10.109.10">
    <property type="entry name" value="Umud Fragment, subunit A"/>
    <property type="match status" value="1"/>
</dbReference>
<feature type="active site" evidence="7">
    <location>
        <position position="66"/>
    </location>
</feature>
<dbReference type="EMBL" id="CP046172">
    <property type="protein sequence ID" value="QIS14587.1"/>
    <property type="molecule type" value="Genomic_DNA"/>
</dbReference>
<feature type="transmembrane region" description="Helical" evidence="8">
    <location>
        <begin position="34"/>
        <end position="57"/>
    </location>
</feature>